<evidence type="ECO:0000313" key="5">
    <source>
        <dbReference type="EMBL" id="GAA4325788.1"/>
    </source>
</evidence>
<comment type="similarity">
    <text evidence="1">Belongs to the ribosome association toxin RatA family.</text>
</comment>
<dbReference type="Pfam" id="PF03364">
    <property type="entry name" value="Polyketide_cyc"/>
    <property type="match status" value="1"/>
</dbReference>
<dbReference type="InterPro" id="IPR005031">
    <property type="entry name" value="COQ10_START"/>
</dbReference>
<dbReference type="Pfam" id="PF11127">
    <property type="entry name" value="YgaP-like_TM"/>
    <property type="match status" value="1"/>
</dbReference>
<proteinExistence type="inferred from homology"/>
<name>A0ABP8GKK2_9BACT</name>
<dbReference type="PANTHER" id="PTHR33824">
    <property type="entry name" value="POLYKETIDE CYCLASE/DEHYDRASE AND LIPID TRANSPORT SUPERFAMILY PROTEIN"/>
    <property type="match status" value="1"/>
</dbReference>
<feature type="compositionally biased region" description="Low complexity" evidence="2">
    <location>
        <begin position="242"/>
        <end position="266"/>
    </location>
</feature>
<dbReference type="EMBL" id="BAABGY010000006">
    <property type="protein sequence ID" value="GAA4325788.1"/>
    <property type="molecule type" value="Genomic_DNA"/>
</dbReference>
<evidence type="ECO:0000256" key="1">
    <source>
        <dbReference type="ARBA" id="ARBA00008918"/>
    </source>
</evidence>
<keyword evidence="6" id="KW-1185">Reference proteome</keyword>
<dbReference type="Proteomes" id="UP001501725">
    <property type="component" value="Unassembled WGS sequence"/>
</dbReference>
<dbReference type="InterPro" id="IPR047137">
    <property type="entry name" value="ORF3"/>
</dbReference>
<evidence type="ECO:0000256" key="2">
    <source>
        <dbReference type="SAM" id="MobiDB-lite"/>
    </source>
</evidence>
<dbReference type="CDD" id="cd07817">
    <property type="entry name" value="SRPBCC_8"/>
    <property type="match status" value="1"/>
</dbReference>
<dbReference type="RefSeq" id="WP_345254586.1">
    <property type="nucleotide sequence ID" value="NZ_BAABGY010000006.1"/>
</dbReference>
<accession>A0ABP8GKK2</accession>
<sequence>MANNENYGSWHADNEFQPTEGQSGVVNVGQTERLFSTAMGAFLLSSGLSNLFRHPVNGLLKTAIGGYLMYRGASGHCPLYSTIGKTRDVERTQAINIRTNLIVNKPKDEVYRFWRKLENLPLFMKHLASVTEIDEKHSHWEAVIPGGIGRIKWNAEIVKEEEGYLIGWQSIPNATISNAGKVVFHDALGGQGTELEVVISYHAPAGELGAGIAKALNPVFERIIRQDVMNFKEYIETKHGATGSGASAAATSGSNSNNANSNSNAGSGNGGTPTMSANTGSGSEGGNAGTSGNAGSSDNPGYQAH</sequence>
<evidence type="ECO:0008006" key="7">
    <source>
        <dbReference type="Google" id="ProtNLM"/>
    </source>
</evidence>
<protein>
    <recommendedName>
        <fullName evidence="7">DUF2892 domain-containing protein</fullName>
    </recommendedName>
</protein>
<evidence type="ECO:0000313" key="6">
    <source>
        <dbReference type="Proteomes" id="UP001501725"/>
    </source>
</evidence>
<evidence type="ECO:0000259" key="3">
    <source>
        <dbReference type="Pfam" id="PF03364"/>
    </source>
</evidence>
<reference evidence="6" key="1">
    <citation type="journal article" date="2019" name="Int. J. Syst. Evol. Microbiol.">
        <title>The Global Catalogue of Microorganisms (GCM) 10K type strain sequencing project: providing services to taxonomists for standard genome sequencing and annotation.</title>
        <authorList>
            <consortium name="The Broad Institute Genomics Platform"/>
            <consortium name="The Broad Institute Genome Sequencing Center for Infectious Disease"/>
            <person name="Wu L."/>
            <person name="Ma J."/>
        </authorList>
    </citation>
    <scope>NUCLEOTIDE SEQUENCE [LARGE SCALE GENOMIC DNA]</scope>
    <source>
        <strain evidence="6">JCM 17919</strain>
    </source>
</reference>
<dbReference type="SUPFAM" id="SSF55961">
    <property type="entry name" value="Bet v1-like"/>
    <property type="match status" value="1"/>
</dbReference>
<gene>
    <name evidence="5" type="ORF">GCM10023184_13980</name>
</gene>
<feature type="domain" description="Inner membrane protein YgaP-like transmembrane" evidence="4">
    <location>
        <begin position="26"/>
        <end position="86"/>
    </location>
</feature>
<feature type="domain" description="Coenzyme Q-binding protein COQ10 START" evidence="3">
    <location>
        <begin position="103"/>
        <end position="231"/>
    </location>
</feature>
<dbReference type="InterPro" id="IPR023393">
    <property type="entry name" value="START-like_dom_sf"/>
</dbReference>
<dbReference type="Gene3D" id="3.30.530.20">
    <property type="match status" value="1"/>
</dbReference>
<dbReference type="PANTHER" id="PTHR33824:SF7">
    <property type="entry name" value="POLYKETIDE CYCLASE_DEHYDRASE AND LIPID TRANSPORT SUPERFAMILY PROTEIN"/>
    <property type="match status" value="1"/>
</dbReference>
<evidence type="ECO:0000259" key="4">
    <source>
        <dbReference type="Pfam" id="PF11127"/>
    </source>
</evidence>
<feature type="region of interest" description="Disordered" evidence="2">
    <location>
        <begin position="242"/>
        <end position="305"/>
    </location>
</feature>
<dbReference type="InterPro" id="IPR021309">
    <property type="entry name" value="YgaP-like_TM"/>
</dbReference>
<organism evidence="5 6">
    <name type="scientific">Flaviaesturariibacter amylovorans</name>
    <dbReference type="NCBI Taxonomy" id="1084520"/>
    <lineage>
        <taxon>Bacteria</taxon>
        <taxon>Pseudomonadati</taxon>
        <taxon>Bacteroidota</taxon>
        <taxon>Chitinophagia</taxon>
        <taxon>Chitinophagales</taxon>
        <taxon>Chitinophagaceae</taxon>
        <taxon>Flaviaestuariibacter</taxon>
    </lineage>
</organism>
<comment type="caution">
    <text evidence="5">The sequence shown here is derived from an EMBL/GenBank/DDBJ whole genome shotgun (WGS) entry which is preliminary data.</text>
</comment>